<evidence type="ECO:0000313" key="3">
    <source>
        <dbReference type="EMBL" id="EKM50854.1"/>
    </source>
</evidence>
<dbReference type="InterPro" id="IPR040898">
    <property type="entry name" value="CxC6"/>
</dbReference>
<evidence type="ECO:0000313" key="4">
    <source>
        <dbReference type="Proteomes" id="UP000008370"/>
    </source>
</evidence>
<accession>K5VW97</accession>
<name>K5VW97_PHACS</name>
<proteinExistence type="predicted"/>
<sequence length="486" mass="55492">MQIVHFIIYSAKVKDNIIITQSAHHNSAIPPKNISPAVQQFLAERHVILFTFDKGVILGYSVHLYCDQCNTNFHHNYTVKDGVCTYYSGVPEFLQAGEHHFVERKLVNLWIHLILTAWTSASACTDTYNEVLAQPPLQDWPFSSLLRPEHVWDAFTLLCLMEDYERRKFVLQVPHSGDQKYRFSDATSCVVTNGMTIRYPCCAVHNCKVPLTSRCDRFCLQHKELHKVCSIIGCDRAIVTGSKVCSDQTHISVEKAYNEHGQSHFQLQQRLRSVCIASAVTTTGDPNDKAAEEDFNVDAAGNTIPATTQFGQKRTHNKQIIVAPCGVIIARTTFFGAKGVRSVAEFIKQTYRSVPFVPDHVFYNNNCHMKKSVANDPFFDHIALTVDVFHFKSKHSSTDLYYQSHCNLVDYSELLGEDGQGWFFNSSIAEQTNAWLANYLSICHEMHRDRFNFFLDEMIIRQNRSTVSKLRSQDAMPDYWSADMFE</sequence>
<dbReference type="KEGG" id="pco:PHACADRAFT_165508"/>
<dbReference type="AlphaFoldDB" id="K5VW97"/>
<evidence type="ECO:0008006" key="5">
    <source>
        <dbReference type="Google" id="ProtNLM"/>
    </source>
</evidence>
<dbReference type="GeneID" id="18909314"/>
<protein>
    <recommendedName>
        <fullName evidence="5">CxC6 like cysteine cluster associated with KDZ domain-containing protein</fullName>
    </recommendedName>
</protein>
<evidence type="ECO:0000259" key="2">
    <source>
        <dbReference type="Pfam" id="PF18721"/>
    </source>
</evidence>
<dbReference type="RefSeq" id="XP_007400022.1">
    <property type="nucleotide sequence ID" value="XM_007399960.1"/>
</dbReference>
<feature type="domain" description="CxC5 like cysteine cluster associated with KDZ" evidence="1">
    <location>
        <begin position="39"/>
        <end position="131"/>
    </location>
</feature>
<dbReference type="InParanoid" id="K5VW97"/>
<dbReference type="Pfam" id="PF18721">
    <property type="entry name" value="CxC6"/>
    <property type="match status" value="1"/>
</dbReference>
<organism evidence="3 4">
    <name type="scientific">Phanerochaete carnosa (strain HHB-10118-sp)</name>
    <name type="common">White-rot fungus</name>
    <name type="synonym">Peniophora carnosa</name>
    <dbReference type="NCBI Taxonomy" id="650164"/>
    <lineage>
        <taxon>Eukaryota</taxon>
        <taxon>Fungi</taxon>
        <taxon>Dikarya</taxon>
        <taxon>Basidiomycota</taxon>
        <taxon>Agaricomycotina</taxon>
        <taxon>Agaricomycetes</taxon>
        <taxon>Polyporales</taxon>
        <taxon>Phanerochaetaceae</taxon>
        <taxon>Phanerochaete</taxon>
    </lineage>
</organism>
<dbReference type="InterPro" id="IPR041539">
    <property type="entry name" value="CxC5"/>
</dbReference>
<dbReference type="Pfam" id="PF18718">
    <property type="entry name" value="CxC5"/>
    <property type="match status" value="1"/>
</dbReference>
<dbReference type="EMBL" id="JH930477">
    <property type="protein sequence ID" value="EKM50854.1"/>
    <property type="molecule type" value="Genomic_DNA"/>
</dbReference>
<feature type="domain" description="CxC6 like cysteine cluster associated with KDZ" evidence="2">
    <location>
        <begin position="191"/>
        <end position="255"/>
    </location>
</feature>
<dbReference type="OrthoDB" id="2501483at2759"/>
<gene>
    <name evidence="3" type="ORF">PHACADRAFT_165508</name>
</gene>
<dbReference type="Proteomes" id="UP000008370">
    <property type="component" value="Unassembled WGS sequence"/>
</dbReference>
<keyword evidence="4" id="KW-1185">Reference proteome</keyword>
<dbReference type="HOGENOM" id="CLU_004966_4_0_1"/>
<reference evidence="3 4" key="1">
    <citation type="journal article" date="2012" name="BMC Genomics">
        <title>Comparative genomics of the white-rot fungi, Phanerochaete carnosa and P. chrysosporium, to elucidate the genetic basis of the distinct wood types they colonize.</title>
        <authorList>
            <person name="Suzuki H."/>
            <person name="MacDonald J."/>
            <person name="Syed K."/>
            <person name="Salamov A."/>
            <person name="Hori C."/>
            <person name="Aerts A."/>
            <person name="Henrissat B."/>
            <person name="Wiebenga A."/>
            <person name="vanKuyk P.A."/>
            <person name="Barry K."/>
            <person name="Lindquist E."/>
            <person name="LaButti K."/>
            <person name="Lapidus A."/>
            <person name="Lucas S."/>
            <person name="Coutinho P."/>
            <person name="Gong Y."/>
            <person name="Samejima M."/>
            <person name="Mahadevan R."/>
            <person name="Abou-Zaid M."/>
            <person name="de Vries R.P."/>
            <person name="Igarashi K."/>
            <person name="Yadav J.S."/>
            <person name="Grigoriev I.V."/>
            <person name="Master E.R."/>
        </authorList>
    </citation>
    <scope>NUCLEOTIDE SEQUENCE [LARGE SCALE GENOMIC DNA]</scope>
    <source>
        <strain evidence="3 4">HHB-10118-sp</strain>
    </source>
</reference>
<evidence type="ECO:0000259" key="1">
    <source>
        <dbReference type="Pfam" id="PF18718"/>
    </source>
</evidence>